<gene>
    <name evidence="5" type="ORF">NMK71_03215</name>
</gene>
<dbReference type="PANTHER" id="PTHR43819:SF1">
    <property type="entry name" value="ARCHAEAL-TYPE GLUTAMATE SYNTHASE [NADPH]"/>
    <property type="match status" value="1"/>
</dbReference>
<dbReference type="GO" id="GO:0006537">
    <property type="term" value="P:glutamate biosynthetic process"/>
    <property type="evidence" value="ECO:0007669"/>
    <property type="project" value="InterPro"/>
</dbReference>
<dbReference type="InterPro" id="IPR013785">
    <property type="entry name" value="Aldolase_TIM"/>
</dbReference>
<evidence type="ECO:0000256" key="1">
    <source>
        <dbReference type="ARBA" id="ARBA00009716"/>
    </source>
</evidence>
<keyword evidence="3" id="KW-1133">Transmembrane helix</keyword>
<dbReference type="SUPFAM" id="SSF51395">
    <property type="entry name" value="FMN-linked oxidoreductases"/>
    <property type="match status" value="1"/>
</dbReference>
<reference evidence="5" key="1">
    <citation type="submission" date="2022-07" db="EMBL/GenBank/DDBJ databases">
        <title>Description and genome-wide analysis of Profundicola chukchiensis gen. nov., sp. nov., marine bacteria isolated from bottom sediments of the Chukchi Sea.</title>
        <authorList>
            <person name="Romanenko L."/>
            <person name="Otstavnykh N."/>
            <person name="Kurilenko V."/>
            <person name="Eremeev V."/>
            <person name="Velansky P."/>
            <person name="Mikhailov V."/>
            <person name="Isaeva M."/>
        </authorList>
    </citation>
    <scope>NUCLEOTIDE SEQUENCE</scope>
    <source>
        <strain evidence="5">KMM 9713</strain>
    </source>
</reference>
<dbReference type="RefSeq" id="WP_304416873.1">
    <property type="nucleotide sequence ID" value="NZ_JANAIE010000003.1"/>
</dbReference>
<dbReference type="InterPro" id="IPR027283">
    <property type="entry name" value="YerD"/>
</dbReference>
<accession>A0A9X4MXM6</accession>
<organism evidence="5 6">
    <name type="scientific">Profundicola chukchiensis</name>
    <dbReference type="NCBI Taxonomy" id="2961959"/>
    <lineage>
        <taxon>Bacteria</taxon>
        <taxon>Pseudomonadati</taxon>
        <taxon>Bacteroidota</taxon>
        <taxon>Flavobacteriia</taxon>
        <taxon>Flavobacteriales</taxon>
        <taxon>Weeksellaceae</taxon>
        <taxon>Profundicola</taxon>
    </lineage>
</organism>
<protein>
    <submittedName>
        <fullName evidence="5">FMN-binding glutamate synthase family protein</fullName>
    </submittedName>
</protein>
<keyword evidence="6" id="KW-1185">Reference proteome</keyword>
<evidence type="ECO:0000313" key="5">
    <source>
        <dbReference type="EMBL" id="MDG4945412.1"/>
    </source>
</evidence>
<dbReference type="Pfam" id="PF01645">
    <property type="entry name" value="Glu_synthase"/>
    <property type="match status" value="1"/>
</dbReference>
<dbReference type="EMBL" id="JANCMU010000001">
    <property type="protein sequence ID" value="MDG4945412.1"/>
    <property type="molecule type" value="Genomic_DNA"/>
</dbReference>
<proteinExistence type="inferred from homology"/>
<dbReference type="PIRSF" id="PIRSF006429">
    <property type="entry name" value="GOGAT_lg_2"/>
    <property type="match status" value="1"/>
</dbReference>
<dbReference type="Gene3D" id="3.20.20.70">
    <property type="entry name" value="Aldolase class I"/>
    <property type="match status" value="1"/>
</dbReference>
<keyword evidence="3" id="KW-0812">Transmembrane</keyword>
<feature type="transmembrane region" description="Helical" evidence="3">
    <location>
        <begin position="30"/>
        <end position="49"/>
    </location>
</feature>
<feature type="transmembrane region" description="Helical" evidence="3">
    <location>
        <begin position="7"/>
        <end position="24"/>
    </location>
</feature>
<dbReference type="GO" id="GO:0015930">
    <property type="term" value="F:glutamate synthase activity"/>
    <property type="evidence" value="ECO:0007669"/>
    <property type="project" value="InterPro"/>
</dbReference>
<dbReference type="PANTHER" id="PTHR43819">
    <property type="entry name" value="ARCHAEAL-TYPE GLUTAMATE SYNTHASE [NADPH]"/>
    <property type="match status" value="1"/>
</dbReference>
<comment type="similarity">
    <text evidence="1 2">Belongs to the glutamate synthase family.</text>
</comment>
<evidence type="ECO:0000259" key="4">
    <source>
        <dbReference type="Pfam" id="PF01645"/>
    </source>
</evidence>
<evidence type="ECO:0000313" key="6">
    <source>
        <dbReference type="Proteomes" id="UP001152599"/>
    </source>
</evidence>
<dbReference type="InterPro" id="IPR024188">
    <property type="entry name" value="GltB"/>
</dbReference>
<dbReference type="CDD" id="cd02808">
    <property type="entry name" value="GltS_FMN"/>
    <property type="match status" value="1"/>
</dbReference>
<name>A0A9X4MXM6_9FLAO</name>
<dbReference type="PIRSF" id="PIRSF500060">
    <property type="entry name" value="UCP500060"/>
    <property type="match status" value="1"/>
</dbReference>
<sequence>MKNVTRFIAFVVILFVVLIALLKFPKEGAIGIVALLALGLVGIGIWDLTQTKHTILRNFPVIGHMRYLLEGIGPEIRQYFMESDTDGKPLNRNQRSYIYSRAKLQHTKHPFGTEHDLQREQIEWAAHSMFPAKVLNTPPRVRVGGKDCLQPYESSIFNISAMSYGSLSKNAIIALNKGAAEGGFSHNTGEGSVSPYHLQGGDLVYQIGTGYFGCRALDGNFDPEKYKVTAAIPEVKMIELKLSQGAKPGHGGILPAAKNNEEIAAIRGVIPHTEIDSPNAHRAFNTPKGLIEFIKTLRDLSGGKPVGFKLCVGSKDEFIDICEAMVETGITPDFITVDGAEGGTGAAPIIFSDHVGMPYENALIFVVDTLRKYKLEDEIKIIAAGKLIDGFSVFKALCLGADIVNTARGMMLALGCIQALECDKNTCPTGVATDKPHLVRGLVVEDKYKRVANYHRETVKDFLELFAAAGCTDLSQLNRSYIFKQMNNQVVGFQERYPDVCAI</sequence>
<feature type="domain" description="Glutamate synthase" evidence="4">
    <location>
        <begin position="156"/>
        <end position="471"/>
    </location>
</feature>
<evidence type="ECO:0000256" key="3">
    <source>
        <dbReference type="SAM" id="Phobius"/>
    </source>
</evidence>
<dbReference type="Proteomes" id="UP001152599">
    <property type="component" value="Unassembled WGS sequence"/>
</dbReference>
<evidence type="ECO:0000256" key="2">
    <source>
        <dbReference type="PIRNR" id="PIRNR006429"/>
    </source>
</evidence>
<keyword evidence="3" id="KW-0472">Membrane</keyword>
<comment type="caution">
    <text evidence="5">The sequence shown here is derived from an EMBL/GenBank/DDBJ whole genome shotgun (WGS) entry which is preliminary data.</text>
</comment>
<dbReference type="InterPro" id="IPR002932">
    <property type="entry name" value="Glu_synthdom"/>
</dbReference>
<dbReference type="AlphaFoldDB" id="A0A9X4MXM6"/>